<gene>
    <name evidence="1" type="ORF">ACFFIA_24450</name>
</gene>
<evidence type="ECO:0000313" key="1">
    <source>
        <dbReference type="EMBL" id="MFC0530819.1"/>
    </source>
</evidence>
<sequence>MNGGNASNGSDIRVELDDNVLGRLADLICGDDTTPYYRTGRQITALFEAAGWRRVGEVDGTRRAWVHDLLRQRRRDSDALHRLLLRLADPREYLDDDEVRTHVVQDLNELLAVEGYQVLYAGGRPKLITQTPTMKRPAMQAPIQLIASLANIVSDADFGRQLKARLDEAFVCWQSGACTAAVIMLGSVMEGVLYDVALARHTEGSQPSDHLQSLIELAAKKRWIAQDVIDYAHVLRNHRNLVHPRKQLREGYAPEDDTVRIAWNVVVAALNDLEQTLA</sequence>
<evidence type="ECO:0000313" key="2">
    <source>
        <dbReference type="Proteomes" id="UP001589867"/>
    </source>
</evidence>
<protein>
    <recommendedName>
        <fullName evidence="3">DUF4145 domain-containing protein</fullName>
    </recommendedName>
</protein>
<comment type="caution">
    <text evidence="1">The sequence shown here is derived from an EMBL/GenBank/DDBJ whole genome shotgun (WGS) entry which is preliminary data.</text>
</comment>
<keyword evidence="2" id="KW-1185">Reference proteome</keyword>
<evidence type="ECO:0008006" key="3">
    <source>
        <dbReference type="Google" id="ProtNLM"/>
    </source>
</evidence>
<dbReference type="EMBL" id="JBHLUH010000052">
    <property type="protein sequence ID" value="MFC0530819.1"/>
    <property type="molecule type" value="Genomic_DNA"/>
</dbReference>
<dbReference type="RefSeq" id="WP_377254148.1">
    <property type="nucleotide sequence ID" value="NZ_JBHLUH010000052.1"/>
</dbReference>
<organism evidence="1 2">
    <name type="scientific">Phytohabitans kaempferiae</name>
    <dbReference type="NCBI Taxonomy" id="1620943"/>
    <lineage>
        <taxon>Bacteria</taxon>
        <taxon>Bacillati</taxon>
        <taxon>Actinomycetota</taxon>
        <taxon>Actinomycetes</taxon>
        <taxon>Micromonosporales</taxon>
        <taxon>Micromonosporaceae</taxon>
    </lineage>
</organism>
<dbReference type="Proteomes" id="UP001589867">
    <property type="component" value="Unassembled WGS sequence"/>
</dbReference>
<proteinExistence type="predicted"/>
<name>A0ABV6M8I8_9ACTN</name>
<reference evidence="1 2" key="1">
    <citation type="submission" date="2024-09" db="EMBL/GenBank/DDBJ databases">
        <authorList>
            <person name="Sun Q."/>
            <person name="Mori K."/>
        </authorList>
    </citation>
    <scope>NUCLEOTIDE SEQUENCE [LARGE SCALE GENOMIC DNA]</scope>
    <source>
        <strain evidence="1 2">TBRC 3947</strain>
    </source>
</reference>
<accession>A0ABV6M8I8</accession>